<sequence length="151" mass="16974">MDDSDKIKMLVDCYAYGALWKNLSISLLKNLNHQTRSRLLVTKHLNHQVCSMNIAPLGSLPLITHGPFCVSTTPRLVVCFLQDFHGFTPYSNNVLLHSLAMPPLYSTSFSTLWSLGSYLLRSRKLYGSWFVHFLCGLGSFCLAPTQFSSVI</sequence>
<dbReference type="RefSeq" id="XP_011038569.1">
    <property type="nucleotide sequence ID" value="XM_011040267.1"/>
</dbReference>
<dbReference type="KEGG" id="peu:105135408"/>
<dbReference type="AlphaFoldDB" id="A0AAJ6UZX4"/>
<keyword evidence="1" id="KW-0472">Membrane</keyword>
<gene>
    <name evidence="3" type="primary">LOC105135408</name>
</gene>
<reference evidence="3" key="1">
    <citation type="submission" date="2025-08" db="UniProtKB">
        <authorList>
            <consortium name="RefSeq"/>
        </authorList>
    </citation>
    <scope>IDENTIFICATION</scope>
</reference>
<accession>A0AAJ6UZX4</accession>
<keyword evidence="1" id="KW-1133">Transmembrane helix</keyword>
<evidence type="ECO:0000256" key="1">
    <source>
        <dbReference type="SAM" id="Phobius"/>
    </source>
</evidence>
<feature type="transmembrane region" description="Helical" evidence="1">
    <location>
        <begin position="129"/>
        <end position="147"/>
    </location>
</feature>
<organism evidence="2 3">
    <name type="scientific">Populus euphratica</name>
    <name type="common">Euphrates poplar</name>
    <dbReference type="NCBI Taxonomy" id="75702"/>
    <lineage>
        <taxon>Eukaryota</taxon>
        <taxon>Viridiplantae</taxon>
        <taxon>Streptophyta</taxon>
        <taxon>Embryophyta</taxon>
        <taxon>Tracheophyta</taxon>
        <taxon>Spermatophyta</taxon>
        <taxon>Magnoliopsida</taxon>
        <taxon>eudicotyledons</taxon>
        <taxon>Gunneridae</taxon>
        <taxon>Pentapetalae</taxon>
        <taxon>rosids</taxon>
        <taxon>fabids</taxon>
        <taxon>Malpighiales</taxon>
        <taxon>Salicaceae</taxon>
        <taxon>Saliceae</taxon>
        <taxon>Populus</taxon>
    </lineage>
</organism>
<proteinExistence type="predicted"/>
<keyword evidence="2" id="KW-1185">Reference proteome</keyword>
<protein>
    <submittedName>
        <fullName evidence="3">Uncharacterized protein LOC105135408</fullName>
    </submittedName>
</protein>
<keyword evidence="1" id="KW-0812">Transmembrane</keyword>
<dbReference type="Proteomes" id="UP000694918">
    <property type="component" value="Unplaced"/>
</dbReference>
<name>A0AAJ6UZX4_POPEU</name>
<dbReference type="GeneID" id="105135408"/>
<evidence type="ECO:0000313" key="3">
    <source>
        <dbReference type="RefSeq" id="XP_011038569.1"/>
    </source>
</evidence>
<evidence type="ECO:0000313" key="2">
    <source>
        <dbReference type="Proteomes" id="UP000694918"/>
    </source>
</evidence>